<dbReference type="Proteomes" id="UP000324767">
    <property type="component" value="Unassembled WGS sequence"/>
</dbReference>
<dbReference type="EMBL" id="VXIT01000007">
    <property type="protein sequence ID" value="KAA6411611.1"/>
    <property type="molecule type" value="Genomic_DNA"/>
</dbReference>
<dbReference type="AlphaFoldDB" id="A0A5M8PSN1"/>
<proteinExistence type="predicted"/>
<evidence type="ECO:0000313" key="2">
    <source>
        <dbReference type="Proteomes" id="UP000324767"/>
    </source>
</evidence>
<name>A0A5M8PSN1_9LECA</name>
<organism evidence="1 2">
    <name type="scientific">Lasallia pustulata</name>
    <dbReference type="NCBI Taxonomy" id="136370"/>
    <lineage>
        <taxon>Eukaryota</taxon>
        <taxon>Fungi</taxon>
        <taxon>Dikarya</taxon>
        <taxon>Ascomycota</taxon>
        <taxon>Pezizomycotina</taxon>
        <taxon>Lecanoromycetes</taxon>
        <taxon>OSLEUM clade</taxon>
        <taxon>Umbilicariomycetidae</taxon>
        <taxon>Umbilicariales</taxon>
        <taxon>Umbilicariaceae</taxon>
        <taxon>Lasallia</taxon>
    </lineage>
</organism>
<comment type="caution">
    <text evidence="1">The sequence shown here is derived from an EMBL/GenBank/DDBJ whole genome shotgun (WGS) entry which is preliminary data.</text>
</comment>
<protein>
    <submittedName>
        <fullName evidence="1">Uncharacterized protein</fullName>
    </submittedName>
</protein>
<reference evidence="1 2" key="1">
    <citation type="submission" date="2019-09" db="EMBL/GenBank/DDBJ databases">
        <title>The hologenome of the rock-dwelling lichen Lasallia pustulata.</title>
        <authorList>
            <person name="Greshake Tzovaras B."/>
            <person name="Segers F."/>
            <person name="Bicker A."/>
            <person name="Dal Grande F."/>
            <person name="Otte J."/>
            <person name="Hankeln T."/>
            <person name="Schmitt I."/>
            <person name="Ebersberger I."/>
        </authorList>
    </citation>
    <scope>NUCLEOTIDE SEQUENCE [LARGE SCALE GENOMIC DNA]</scope>
    <source>
        <strain evidence="1">A1-1</strain>
    </source>
</reference>
<gene>
    <name evidence="1" type="ORF">FRX48_04892</name>
</gene>
<sequence length="215" mass="24404">MATCQQVYSELCATLYAKVTFLCERISDFSEFARTLGSTHSHLIEKLEITLHNYYILAKLPVLTGLKTLVVSPPEWALDSVARAWNNIRPRPDWRWIRKSETIKALKHFADAQTSLERITFVERGWPGCTADAATEVKEALSEIDEHIRCLRSSEWSVEASRRAVAEATKGKTSTYLSTFVRALYILDPKTTKSEQGIFHTQLPVTMHPTHPVNV</sequence>
<accession>A0A5M8PSN1</accession>
<evidence type="ECO:0000313" key="1">
    <source>
        <dbReference type="EMBL" id="KAA6411611.1"/>
    </source>
</evidence>